<dbReference type="Pfam" id="PF13886">
    <property type="entry name" value="TM7S3_TM198"/>
    <property type="match status" value="1"/>
</dbReference>
<evidence type="ECO:0000256" key="10">
    <source>
        <dbReference type="SAM" id="MobiDB-lite"/>
    </source>
</evidence>
<dbReference type="EC" id="2.4.1.34" evidence="3"/>
<feature type="transmembrane region" description="Helical" evidence="11">
    <location>
        <begin position="1882"/>
        <end position="1900"/>
    </location>
</feature>
<keyword evidence="4" id="KW-0328">Glycosyltransferase</keyword>
<feature type="transmembrane region" description="Helical" evidence="11">
    <location>
        <begin position="709"/>
        <end position="731"/>
    </location>
</feature>
<feature type="transmembrane region" description="Helical" evidence="11">
    <location>
        <begin position="12"/>
        <end position="28"/>
    </location>
</feature>
<feature type="transmembrane region" description="Helical" evidence="11">
    <location>
        <begin position="187"/>
        <end position="211"/>
    </location>
</feature>
<feature type="transmembrane region" description="Helical" evidence="11">
    <location>
        <begin position="1604"/>
        <end position="1624"/>
    </location>
</feature>
<dbReference type="PANTHER" id="PTHR12741">
    <property type="entry name" value="LYST-INTERACTING PROTEIN LIP5 DOPAMINE RESPONSIVE PROTEIN DRG-1"/>
    <property type="match status" value="1"/>
</dbReference>
<feature type="transmembrane region" description="Helical" evidence="11">
    <location>
        <begin position="1722"/>
        <end position="1738"/>
    </location>
</feature>
<evidence type="ECO:0000256" key="7">
    <source>
        <dbReference type="ARBA" id="ARBA00022989"/>
    </source>
</evidence>
<feature type="transmembrane region" description="Helical" evidence="11">
    <location>
        <begin position="529"/>
        <end position="553"/>
    </location>
</feature>
<dbReference type="GO" id="GO:0003843">
    <property type="term" value="F:1,3-beta-D-glucan synthase activity"/>
    <property type="evidence" value="ECO:0007669"/>
    <property type="project" value="UniProtKB-EC"/>
</dbReference>
<evidence type="ECO:0000256" key="9">
    <source>
        <dbReference type="ARBA" id="ARBA00047777"/>
    </source>
</evidence>
<dbReference type="OMA" id="FHIGTKW"/>
<dbReference type="Proteomes" id="UP000039324">
    <property type="component" value="Unassembled WGS sequence"/>
</dbReference>
<comment type="similarity">
    <text evidence="2">Belongs to the glycosyltransferase 48 family.</text>
</comment>
<dbReference type="GO" id="GO:0005886">
    <property type="term" value="C:plasma membrane"/>
    <property type="evidence" value="ECO:0007669"/>
    <property type="project" value="TreeGrafter"/>
</dbReference>
<feature type="transmembrane region" description="Helical" evidence="11">
    <location>
        <begin position="146"/>
        <end position="167"/>
    </location>
</feature>
<dbReference type="OrthoDB" id="1880850at2759"/>
<comment type="subcellular location">
    <subcellularLocation>
        <location evidence="1">Membrane</location>
        <topology evidence="1">Multi-pass membrane protein</topology>
    </subcellularLocation>
</comment>
<feature type="transmembrane region" description="Helical" evidence="11">
    <location>
        <begin position="1630"/>
        <end position="1651"/>
    </location>
</feature>
<dbReference type="PANTHER" id="PTHR12741:SF48">
    <property type="entry name" value="1,3-BETA-GLUCAN SYNTHASE COMPONENT FKS1-RELATED"/>
    <property type="match status" value="1"/>
</dbReference>
<dbReference type="EMBL" id="CDSF01000140">
    <property type="protein sequence ID" value="CEP03101.1"/>
    <property type="molecule type" value="Genomic_DNA"/>
</dbReference>
<keyword evidence="14" id="KW-1185">Reference proteome</keyword>
<evidence type="ECO:0000256" key="6">
    <source>
        <dbReference type="ARBA" id="ARBA00022692"/>
    </source>
</evidence>
<feature type="domain" description="1,3-beta-glucan synthase component FKS1-like" evidence="12">
    <location>
        <begin position="356"/>
        <end position="459"/>
    </location>
</feature>
<keyword evidence="5" id="KW-0808">Transferase</keyword>
<sequence length="2326" mass="258887">MGGVELPDFVYRALPVPVVLLGALICFYGRKARRLYALTLGVTVGTIVIHEVLPSNTSGLGSTWALVFLCALGIAIAGVLCVLIRQVAAGAALGAILGLLAAIGAHRLHFGWVRDEFLVVLDVVFIVVLTLVAVGKPTSTMMASSAMSGSLAIVAAADHFMSGRFLAYVAHLVRDGMQSDDFGGASFAPAMIAWFVLALLGVFTQHFVLAADVDRSALRAKPIAYKEDKLFIKRSTSMANLGGAGTPRASHNYFEDHDPPASVVAINDLVLNVFADVANWFGFQTDNRDNQREHVMYLLAAIHTQGHSDFVQRLHDKVRVCCVRLQCGTIFANYLYWCARMKVRPALRWQGCRHGPPEMWDLALYMCVWGEASNLRHCPELLCFLFHQMSSAAQGGTMLVGGAPPQSPPGTYLASVVRPIYDVIVSQPKADHAGRLIYDDINEFFWNKECLKYHYAAHSAHMSQVRRSTMPSIAEGLQHARKTYVERRSWLHPLKSFHRVFAFLAITFHLLTCVAFLEYAGAHPSSALVLRVLGSVLLTMSLTSLLGELLYLWSLGGMDLQTNMQSFGCFLRLFVKTGAFITLTLYYVWSFTSEFGPDKAARSWEIFQTAAILYLVPWLLTLTPQLVPALGEYFYRMSPLRPYTSIWWPSQDLYVGHGMAEHERECFKYQVFWVTLLAWKFACSYFFQIRPLIHPTMELLRNKTHQNVLFPYSQYVLLVMLWLPFLFVFAIDLSVWYAIWTAAVGAFVGVSQKLGEIRYFSMIQARFMTLAAEFERKVINRGLQAADRAHPAAPIVISSDGAPTDDNVLSSDKWHRFADAWAAFVADMRTRDLVSNAERDTLVFRDQDGVLRLPLFLCAGALDNVLQIAVELDAERRADGSGTSAHYELILGHRIADDAPMSDAIAQVWTAVQWILRTLLGDRHDRDVSTFLDYVLVCVRRQCVLEFYDVRRLSSLKDALLDLVRLLSVASKQRKQAPSSGAGTGLAAPGDAEGQPATTSSAAAAAASSAASGAGRMLTGRATTTTQAIKREQSSGMLMMMDKLHTQAPLPNGEIRVRALLDVIKGCSSRPDVIDSINKIVSKADGFFHDEEYTMVRVTTLLAEPRAPSEIASLYTLLTLAAIDARPKSNEARRRMQYFVNSLYMDMPAAPRLSAMHSFSILTPFYSEDVIYSRAELLKETEDGVSPLLYLKTIFSDEWHNFCERVGADPLDTDVLDTDKGHQVQLWATNRGQTLFRTVSGMMCHETALQVLSKLEDPDIEADEQASLVLQKFTYVVTCQRYGWQKRTGDPRASDIDYMLAKYPNLRVAYIDTVQVAVKDDQQGSVEVEEHFSVLIKSVRVGGTDLIQEVYRIKLPGNPIVGEGKPENQNHAIIFTRGEMVQTIDMNQDAYFEEALKMRNLLQEFDGGSPDRPVTIVGFAEHIFTSRLSSIANYMALQEGVFVTLGQRVLANPLRIRMHYGHPDLFDKTFHLTRGGISKASRGINLSEDIFAGYNTTLRGGSVIFREFMEVGKGRDVGLQQLTTFEAKLSQGAAEQSFSRDVARLADSFDFFRLMSFYAGGLGFYFNNSFTIWAVFIFLHSKLLWSLFGFSFMDNFSGVASGAYWFGMVGFLTTLPILATLGVIRGFRTAAVLTMQMLLTGGPLFFCFAMATKAHYFERTVLAGGAKYRPTGRGFITKHEHFAEIYRFHASSHFSKALELFLGLLLYQHFTSAPGTYWSSTWPIWMLALSWSFAPFWFNPMAFEWEKTISDGADFFRWMHRKEGNSGQSWQAWFDDENAWQKCLDWRSRLVICVLKLRYVLIGVGLLSNAESTLLSIVSGVIAVVLSIALPFIFRCHRHSQRQCVGRSINALLSLTLFVAPIAVVIWWHVQWSSVNASIQTVLGVVFIVSAVVSVLLVNGARWPILQQLCKLYHYALGLLLLVPVLVLALCYFPAYIQTRLTFHNAFSKGVVIDDLLRGSRKGRRQQSVEAMSQIRTHLEKQQRQIDDMLLSKKPAVVGVAAAADKGNDTRPIPVTVSAADYAQQQQQQGVTTIKSLLPGVPLQIELYRQRVGTRPTRYSRAVHRSTNPLITDIVAQHEPFWTSLVHSPSCWAPLTLLTRICGGTLSPSGYAISALRQPTIFVQGVVVHDTNEFLACPEMISAMLESPLGYTCPVLRVLPYLPHRIDIASPDAAQALTSAVANPDPYVEEEFGLTGPTQGLVFFPDRDHERITPGEFAASAFTATATKHVDHIAFLAGKIGPDAAARVQAFVQANVPGGALEDNGRAFTMDRRQTRAVIISMQTRLAAAIDAAKDDVVTRQILEHAVARITADWFLRRCDLADLGA</sequence>
<feature type="transmembrane region" description="Helical" evidence="11">
    <location>
        <begin position="1912"/>
        <end position="1935"/>
    </location>
</feature>
<evidence type="ECO:0000256" key="11">
    <source>
        <dbReference type="SAM" id="Phobius"/>
    </source>
</evidence>
<keyword evidence="8 11" id="KW-0472">Membrane</keyword>
<dbReference type="SMART" id="SM01205">
    <property type="entry name" value="FKS1_dom1"/>
    <property type="match status" value="1"/>
</dbReference>
<gene>
    <name evidence="13" type="ORF">PBRA_009319</name>
</gene>
<reference evidence="13 14" key="1">
    <citation type="submission" date="2015-02" db="EMBL/GenBank/DDBJ databases">
        <authorList>
            <person name="Chooi Y.-H."/>
        </authorList>
    </citation>
    <scope>NUCLEOTIDE SEQUENCE [LARGE SCALE GENOMIC DNA]</scope>
    <source>
        <strain evidence="13">E3</strain>
    </source>
</reference>
<feature type="transmembrane region" description="Helical" evidence="11">
    <location>
        <begin position="737"/>
        <end position="755"/>
    </location>
</feature>
<organism evidence="13 14">
    <name type="scientific">Plasmodiophora brassicae</name>
    <name type="common">Clubroot disease agent</name>
    <dbReference type="NCBI Taxonomy" id="37360"/>
    <lineage>
        <taxon>Eukaryota</taxon>
        <taxon>Sar</taxon>
        <taxon>Rhizaria</taxon>
        <taxon>Endomyxa</taxon>
        <taxon>Phytomyxea</taxon>
        <taxon>Plasmodiophorida</taxon>
        <taxon>Plasmodiophoridae</taxon>
        <taxon>Plasmodiophora</taxon>
    </lineage>
</organism>
<feature type="transmembrane region" description="Helical" evidence="11">
    <location>
        <begin position="1814"/>
        <end position="1836"/>
    </location>
</feature>
<comment type="catalytic activity">
    <reaction evidence="9">
        <text>[(1-&gt;3)-beta-D-glucosyl](n) + UDP-alpha-D-glucose = [(1-&gt;3)-beta-D-glucosyl](n+1) + UDP + H(+)</text>
        <dbReference type="Rhea" id="RHEA:21476"/>
        <dbReference type="Rhea" id="RHEA-COMP:11146"/>
        <dbReference type="Rhea" id="RHEA-COMP:14303"/>
        <dbReference type="ChEBI" id="CHEBI:15378"/>
        <dbReference type="ChEBI" id="CHEBI:37671"/>
        <dbReference type="ChEBI" id="CHEBI:58223"/>
        <dbReference type="ChEBI" id="CHEBI:58885"/>
        <dbReference type="EC" id="2.4.1.34"/>
    </reaction>
</comment>
<keyword evidence="7 11" id="KW-1133">Transmembrane helix</keyword>
<name>A0A0G4J786_PLABS</name>
<feature type="region of interest" description="Disordered" evidence="10">
    <location>
        <begin position="976"/>
        <end position="1004"/>
    </location>
</feature>
<feature type="transmembrane region" description="Helical" evidence="11">
    <location>
        <begin position="1848"/>
        <end position="1870"/>
    </location>
</feature>
<feature type="transmembrane region" description="Helical" evidence="11">
    <location>
        <begin position="35"/>
        <end position="53"/>
    </location>
</feature>
<dbReference type="InterPro" id="IPR003440">
    <property type="entry name" value="Glyco_trans_48_dom"/>
</dbReference>
<keyword evidence="6 11" id="KW-0812">Transmembrane</keyword>
<dbReference type="InterPro" id="IPR026899">
    <property type="entry name" value="FKS1-like_dom1"/>
</dbReference>
<evidence type="ECO:0000256" key="1">
    <source>
        <dbReference type="ARBA" id="ARBA00004141"/>
    </source>
</evidence>
<evidence type="ECO:0000259" key="12">
    <source>
        <dbReference type="SMART" id="SM01205"/>
    </source>
</evidence>
<evidence type="ECO:0000313" key="13">
    <source>
        <dbReference type="EMBL" id="CEP03101.1"/>
    </source>
</evidence>
<dbReference type="STRING" id="37360.A0A0G4J786"/>
<feature type="transmembrane region" description="Helical" evidence="11">
    <location>
        <begin position="497"/>
        <end position="517"/>
    </location>
</feature>
<evidence type="ECO:0000256" key="8">
    <source>
        <dbReference type="ARBA" id="ARBA00023136"/>
    </source>
</evidence>
<evidence type="ECO:0000256" key="2">
    <source>
        <dbReference type="ARBA" id="ARBA00009040"/>
    </source>
</evidence>
<feature type="transmembrane region" description="Helical" evidence="11">
    <location>
        <begin position="116"/>
        <end position="134"/>
    </location>
</feature>
<dbReference type="GO" id="GO:0000148">
    <property type="term" value="C:1,3-beta-D-glucan synthase complex"/>
    <property type="evidence" value="ECO:0007669"/>
    <property type="project" value="InterPro"/>
</dbReference>
<feature type="transmembrane region" description="Helical" evidence="11">
    <location>
        <begin position="573"/>
        <end position="591"/>
    </location>
</feature>
<evidence type="ECO:0000256" key="3">
    <source>
        <dbReference type="ARBA" id="ARBA00012589"/>
    </source>
</evidence>
<dbReference type="Pfam" id="PF02364">
    <property type="entry name" value="Glucan_synthase"/>
    <property type="match status" value="3"/>
</dbReference>
<feature type="transmembrane region" description="Helical" evidence="11">
    <location>
        <begin position="91"/>
        <end position="110"/>
    </location>
</feature>
<proteinExistence type="inferred from homology"/>
<evidence type="ECO:0000313" key="14">
    <source>
        <dbReference type="Proteomes" id="UP000039324"/>
    </source>
</evidence>
<dbReference type="GO" id="GO:0006075">
    <property type="term" value="P:(1-&gt;3)-beta-D-glucan biosynthetic process"/>
    <property type="evidence" value="ECO:0007669"/>
    <property type="project" value="InterPro"/>
</dbReference>
<accession>A0A0G4J786</accession>
<evidence type="ECO:0000256" key="5">
    <source>
        <dbReference type="ARBA" id="ARBA00022679"/>
    </source>
</evidence>
<evidence type="ECO:0000256" key="4">
    <source>
        <dbReference type="ARBA" id="ARBA00022676"/>
    </source>
</evidence>
<dbReference type="InterPro" id="IPR025256">
    <property type="entry name" value="TM7S3/TM198-like_dom"/>
</dbReference>
<feature type="transmembrane region" description="Helical" evidence="11">
    <location>
        <begin position="65"/>
        <end position="84"/>
    </location>
</feature>
<feature type="transmembrane region" description="Helical" evidence="11">
    <location>
        <begin position="611"/>
        <end position="635"/>
    </location>
</feature>
<dbReference type="Pfam" id="PF14288">
    <property type="entry name" value="FKS1_dom1"/>
    <property type="match status" value="1"/>
</dbReference>
<protein>
    <recommendedName>
        <fullName evidence="3">1,3-beta-glucan synthase</fullName>
        <ecNumber evidence="3">2.4.1.34</ecNumber>
    </recommendedName>
</protein>